<evidence type="ECO:0000259" key="3">
    <source>
        <dbReference type="Pfam" id="PF20153"/>
    </source>
</evidence>
<dbReference type="RefSeq" id="XP_043014849.1">
    <property type="nucleotide sequence ID" value="XM_043146149.1"/>
</dbReference>
<dbReference type="Pfam" id="PF20153">
    <property type="entry name" value="DUF6535"/>
    <property type="match status" value="1"/>
</dbReference>
<evidence type="ECO:0000256" key="2">
    <source>
        <dbReference type="SAM" id="Phobius"/>
    </source>
</evidence>
<feature type="transmembrane region" description="Helical" evidence="2">
    <location>
        <begin position="204"/>
        <end position="230"/>
    </location>
</feature>
<evidence type="ECO:0000313" key="4">
    <source>
        <dbReference type="EMBL" id="KAG7098379.1"/>
    </source>
</evidence>
<proteinExistence type="predicted"/>
<protein>
    <recommendedName>
        <fullName evidence="3">DUF6535 domain-containing protein</fullName>
    </recommendedName>
</protein>
<feature type="transmembrane region" description="Helical" evidence="2">
    <location>
        <begin position="117"/>
        <end position="135"/>
    </location>
</feature>
<dbReference type="InterPro" id="IPR045338">
    <property type="entry name" value="DUF6535"/>
</dbReference>
<reference evidence="4" key="1">
    <citation type="journal article" date="2021" name="Genome Biol. Evol.">
        <title>The assembled and annotated genome of the fairy-ring fungus Marasmius oreades.</title>
        <authorList>
            <person name="Hiltunen M."/>
            <person name="Ament-Velasquez S.L."/>
            <person name="Johannesson H."/>
        </authorList>
    </citation>
    <scope>NUCLEOTIDE SEQUENCE</scope>
    <source>
        <strain evidence="4">03SP1</strain>
    </source>
</reference>
<dbReference type="Proteomes" id="UP001049176">
    <property type="component" value="Chromosome 1"/>
</dbReference>
<evidence type="ECO:0000256" key="1">
    <source>
        <dbReference type="SAM" id="MobiDB-lite"/>
    </source>
</evidence>
<dbReference type="KEGG" id="more:E1B28_000337"/>
<dbReference type="EMBL" id="CM032181">
    <property type="protein sequence ID" value="KAG7098379.1"/>
    <property type="molecule type" value="Genomic_DNA"/>
</dbReference>
<keyword evidence="2" id="KW-1133">Transmembrane helix</keyword>
<keyword evidence="2" id="KW-0812">Transmembrane</keyword>
<name>A0A9P7V135_9AGAR</name>
<sequence>MVDSRAAAHVVKPGMKPTLEQSWDAITKTVDELDEDLVKGYKEDIDTLLVFAGLFSAVVTAFTIESYQWLQENPAETTVELLRQIAQQMSTSSQSSPAVPPPPHFTPSSSVIRINTFWFLSLILALVDALFGLLCKQWIREHKRQINTRTPGQALALRWLRYQSFDRWHVHSILASLSILLELALFSFFAGLLELLWTRHSVPFSIALVIVGLAVLFYLTTTIVPGVSIIKQVFHLHPSFASAYPLFYPRDIARLPTLELVCPYKSPQSWLIFRLVSTIYRLPGCKRLLHSFLPKGDRNWDSNVDMDDLDRTIAKNISNISSWSSLDLSVIQRFSSIKRCPDLYELKGFQWLVQETQDIPSMIPHLKNVIAELPRHLVMPTLFGQWVPPDGQSTWSATDVDSALDSPRDGSDDSLFSDQSSPHDLAIVSQIICLRHLMTTYGDYQWASGTGDELVKVGEELWGRILRVPGNSRLIPAFPRPQELLTSPSTEWRGKLLSFYVQYWGELDVDLQVSLAERLYSSVIHFLESSEPDDVGSTLLASRYGLDFLTSLNHKLYETKDFFEWEDHAKPWMDVLRHARRIHQLPPLYFKPFLGYFPISSDSLKEVLDDPSTCVSVFVPLLESYKQCWATARPSRKEELVKMLSVHINQDSAIAFGEPEAPDLDEEQPSPTSPLLQSQSGLDFLIFVNEKLAEDHEFHYRWKRHIIGPWVDTLERVRVLSQLPSGLDFKPIPKRYWVTDEIVGWYKPRTETGQIDNEAELAGWSRCHEAYVDSVTGEKRKRTRIGGGPWNEARTSFEIEILATSSGNGDQEGGEMKIDTDIRATTRQGAVAGEADRIIGGPGAEGKV</sequence>
<accession>A0A9P7V135</accession>
<keyword evidence="2" id="KW-0472">Membrane</keyword>
<feature type="transmembrane region" description="Helical" evidence="2">
    <location>
        <begin position="168"/>
        <end position="192"/>
    </location>
</feature>
<organism evidence="4 5">
    <name type="scientific">Marasmius oreades</name>
    <name type="common">fairy-ring Marasmius</name>
    <dbReference type="NCBI Taxonomy" id="181124"/>
    <lineage>
        <taxon>Eukaryota</taxon>
        <taxon>Fungi</taxon>
        <taxon>Dikarya</taxon>
        <taxon>Basidiomycota</taxon>
        <taxon>Agaricomycotina</taxon>
        <taxon>Agaricomycetes</taxon>
        <taxon>Agaricomycetidae</taxon>
        <taxon>Agaricales</taxon>
        <taxon>Marasmiineae</taxon>
        <taxon>Marasmiaceae</taxon>
        <taxon>Marasmius</taxon>
    </lineage>
</organism>
<evidence type="ECO:0000313" key="5">
    <source>
        <dbReference type="Proteomes" id="UP001049176"/>
    </source>
</evidence>
<dbReference type="GeneID" id="66069413"/>
<dbReference type="AlphaFoldDB" id="A0A9P7V135"/>
<feature type="domain" description="DUF6535" evidence="3">
    <location>
        <begin position="23"/>
        <end position="198"/>
    </location>
</feature>
<dbReference type="OrthoDB" id="3219854at2759"/>
<feature type="transmembrane region" description="Helical" evidence="2">
    <location>
        <begin position="47"/>
        <end position="64"/>
    </location>
</feature>
<feature type="region of interest" description="Disordered" evidence="1">
    <location>
        <begin position="397"/>
        <end position="420"/>
    </location>
</feature>
<gene>
    <name evidence="4" type="ORF">E1B28_000337</name>
</gene>
<keyword evidence="5" id="KW-1185">Reference proteome</keyword>
<comment type="caution">
    <text evidence="4">The sequence shown here is derived from an EMBL/GenBank/DDBJ whole genome shotgun (WGS) entry which is preliminary data.</text>
</comment>